<reference evidence="3 4" key="1">
    <citation type="submission" date="2018-08" db="EMBL/GenBank/DDBJ databases">
        <title>Aphanomyces genome sequencing and annotation.</title>
        <authorList>
            <person name="Minardi D."/>
            <person name="Oidtmann B."/>
            <person name="Van Der Giezen M."/>
            <person name="Studholme D.J."/>
        </authorList>
    </citation>
    <scope>NUCLEOTIDE SEQUENCE [LARGE SCALE GENOMIC DNA]</scope>
    <source>
        <strain evidence="3 4">NJM0002</strain>
    </source>
</reference>
<organism evidence="3 4">
    <name type="scientific">Aphanomyces invadans</name>
    <dbReference type="NCBI Taxonomy" id="157072"/>
    <lineage>
        <taxon>Eukaryota</taxon>
        <taxon>Sar</taxon>
        <taxon>Stramenopiles</taxon>
        <taxon>Oomycota</taxon>
        <taxon>Saprolegniomycetes</taxon>
        <taxon>Saprolegniales</taxon>
        <taxon>Verrucalvaceae</taxon>
        <taxon>Aphanomyces</taxon>
    </lineage>
</organism>
<dbReference type="SUPFAM" id="SSF55856">
    <property type="entry name" value="Cytochrome b5-like heme/steroid binding domain"/>
    <property type="match status" value="1"/>
</dbReference>
<dbReference type="EMBL" id="QUSY01000173">
    <property type="protein sequence ID" value="RHY31930.1"/>
    <property type="molecule type" value="Genomic_DNA"/>
</dbReference>
<comment type="similarity">
    <text evidence="1">Belongs to the cytochrome b5 family. MAPR subfamily.</text>
</comment>
<evidence type="ECO:0000313" key="3">
    <source>
        <dbReference type="EMBL" id="RHY31930.1"/>
    </source>
</evidence>
<accession>A0A3R6W072</accession>
<dbReference type="InterPro" id="IPR036400">
    <property type="entry name" value="Cyt_B5-like_heme/steroid_sf"/>
</dbReference>
<dbReference type="SMART" id="SM01117">
    <property type="entry name" value="Cyt-b5"/>
    <property type="match status" value="1"/>
</dbReference>
<dbReference type="InterPro" id="IPR001199">
    <property type="entry name" value="Cyt_B5-like_heme/steroid-bd"/>
</dbReference>
<sequence length="126" mass="13928">MGLRAPSQATKKPAFDVTKDIGLAHLPAFTIEELKQYDGTDESRPIYMAVGGVVLDVTSGSKFYQKGAEYNQFAGQDINDDVSDFTPAQEKELEATLSFYQGKYPKVWQLGRFVPPTAFLRSASLL</sequence>
<feature type="domain" description="Cytochrome b5 heme-binding" evidence="2">
    <location>
        <begin position="29"/>
        <end position="111"/>
    </location>
</feature>
<proteinExistence type="inferred from homology"/>
<protein>
    <recommendedName>
        <fullName evidence="2">Cytochrome b5 heme-binding domain-containing protein</fullName>
    </recommendedName>
</protein>
<gene>
    <name evidence="3" type="ORF">DYB32_003037</name>
</gene>
<evidence type="ECO:0000313" key="4">
    <source>
        <dbReference type="Proteomes" id="UP000285060"/>
    </source>
</evidence>
<dbReference type="PANTHER" id="PTHR10281:SF76">
    <property type="entry name" value="CALCUTTA CUP-RELATED"/>
    <property type="match status" value="1"/>
</dbReference>
<dbReference type="Proteomes" id="UP000285060">
    <property type="component" value="Unassembled WGS sequence"/>
</dbReference>
<name>A0A3R6W072_9STRA</name>
<keyword evidence="4" id="KW-1185">Reference proteome</keyword>
<dbReference type="AlphaFoldDB" id="A0A3R6W072"/>
<dbReference type="Gene3D" id="3.10.120.10">
    <property type="entry name" value="Cytochrome b5-like heme/steroid binding domain"/>
    <property type="match status" value="1"/>
</dbReference>
<dbReference type="GO" id="GO:0012505">
    <property type="term" value="C:endomembrane system"/>
    <property type="evidence" value="ECO:0007669"/>
    <property type="project" value="TreeGrafter"/>
</dbReference>
<evidence type="ECO:0000256" key="1">
    <source>
        <dbReference type="ARBA" id="ARBA00038357"/>
    </source>
</evidence>
<dbReference type="InterPro" id="IPR050577">
    <property type="entry name" value="MAPR/NEUFC/NENF-like"/>
</dbReference>
<dbReference type="Pfam" id="PF00173">
    <property type="entry name" value="Cyt-b5"/>
    <property type="match status" value="1"/>
</dbReference>
<dbReference type="PANTHER" id="PTHR10281">
    <property type="entry name" value="MEMBRANE-ASSOCIATED PROGESTERONE RECEPTOR COMPONENT-RELATED"/>
    <property type="match status" value="1"/>
</dbReference>
<comment type="caution">
    <text evidence="3">The sequence shown here is derived from an EMBL/GenBank/DDBJ whole genome shotgun (WGS) entry which is preliminary data.</text>
</comment>
<dbReference type="VEuPathDB" id="FungiDB:H310_05271"/>
<evidence type="ECO:0000259" key="2">
    <source>
        <dbReference type="SMART" id="SM01117"/>
    </source>
</evidence>
<dbReference type="GO" id="GO:0016020">
    <property type="term" value="C:membrane"/>
    <property type="evidence" value="ECO:0007669"/>
    <property type="project" value="TreeGrafter"/>
</dbReference>